<dbReference type="GO" id="GO:0047661">
    <property type="term" value="F:amino-acid racemase activity"/>
    <property type="evidence" value="ECO:0007669"/>
    <property type="project" value="InterPro"/>
</dbReference>
<name>Q2SVV0_BURTA</name>
<dbReference type="Proteomes" id="UP000001930">
    <property type="component" value="Chromosome I"/>
</dbReference>
<gene>
    <name evidence="1" type="ordered locus">BTH_I2428</name>
</gene>
<evidence type="ECO:0008006" key="3">
    <source>
        <dbReference type="Google" id="ProtNLM"/>
    </source>
</evidence>
<sequence length="260" mass="27194">MSFCSTSLVDHCRRRNERRYDPAFAPPLRPPGPFRIFLIVRRPMPAVIACLHTAASNVPLFEQAAAALGFAAGALTHAVRPDLLAAAERAAETAAGALPEPLAAHTRAALVALARDADAVVLTCSTLGPSVDALAAPPKSIVRADAALARACARAGERIAVLCAAPSSERPTRALFEREARATGARMEVRIVPDAWARFHAGDAAGYRARLARAADAAYAQGYDVVAFAQASMAIAAPDVTLGPPPLTVPRAALARLLRT</sequence>
<dbReference type="KEGG" id="bte:BTH_I2428"/>
<keyword evidence="2" id="KW-1185">Reference proteome</keyword>
<accession>Q2SVV0</accession>
<dbReference type="EMBL" id="CP000086">
    <property type="protein sequence ID" value="ABC39556.1"/>
    <property type="molecule type" value="Genomic_DNA"/>
</dbReference>
<protein>
    <recommendedName>
        <fullName evidence="3">Asp/Glu racemase</fullName>
    </recommendedName>
</protein>
<organism evidence="1 2">
    <name type="scientific">Burkholderia thailandensis (strain ATCC 700388 / DSM 13276 / CCUG 48851 / CIP 106301 / E264)</name>
    <dbReference type="NCBI Taxonomy" id="271848"/>
    <lineage>
        <taxon>Bacteria</taxon>
        <taxon>Pseudomonadati</taxon>
        <taxon>Pseudomonadota</taxon>
        <taxon>Betaproteobacteria</taxon>
        <taxon>Burkholderiales</taxon>
        <taxon>Burkholderiaceae</taxon>
        <taxon>Burkholderia</taxon>
        <taxon>pseudomallei group</taxon>
    </lineage>
</organism>
<proteinExistence type="predicted"/>
<dbReference type="Pfam" id="PF01177">
    <property type="entry name" value="Asp_Glu_race"/>
    <property type="match status" value="1"/>
</dbReference>
<evidence type="ECO:0000313" key="1">
    <source>
        <dbReference type="EMBL" id="ABC39556.1"/>
    </source>
</evidence>
<dbReference type="AlphaFoldDB" id="Q2SVV0"/>
<evidence type="ECO:0000313" key="2">
    <source>
        <dbReference type="Proteomes" id="UP000001930"/>
    </source>
</evidence>
<dbReference type="HOGENOM" id="CLU_079356_1_1_4"/>
<reference evidence="1 2" key="1">
    <citation type="journal article" date="2005" name="BMC Genomics">
        <title>Bacterial genome adaptation to niches: divergence of the potential virulence genes in three Burkholderia species of different survival strategies.</title>
        <authorList>
            <person name="Kim H.S."/>
            <person name="Schell M.A."/>
            <person name="Yu Y."/>
            <person name="Ulrich R.L."/>
            <person name="Sarria S.H."/>
            <person name="Nierman W.C."/>
            <person name="DeShazer D."/>
        </authorList>
    </citation>
    <scope>NUCLEOTIDE SEQUENCE [LARGE SCALE GENOMIC DNA]</scope>
    <source>
        <strain evidence="2">ATCC 700388 / DSM 13276 / CCUG 48851 / CIP 106301 / E264</strain>
    </source>
</reference>
<dbReference type="InterPro" id="IPR015942">
    <property type="entry name" value="Asp/Glu/hydantoin_racemase"/>
</dbReference>